<dbReference type="Proteomes" id="UP000009168">
    <property type="component" value="Unassembled WGS sequence"/>
</dbReference>
<dbReference type="GO" id="GO:0005929">
    <property type="term" value="C:cilium"/>
    <property type="evidence" value="ECO:0007669"/>
    <property type="project" value="GOC"/>
</dbReference>
<dbReference type="KEGG" id="tet:TTHERM_00561280"/>
<dbReference type="OrthoDB" id="304894at2759"/>
<organism evidence="2 3">
    <name type="scientific">Tetrahymena thermophila (strain SB210)</name>
    <dbReference type="NCBI Taxonomy" id="312017"/>
    <lineage>
        <taxon>Eukaryota</taxon>
        <taxon>Sar</taxon>
        <taxon>Alveolata</taxon>
        <taxon>Ciliophora</taxon>
        <taxon>Intramacronucleata</taxon>
        <taxon>Oligohymenophorea</taxon>
        <taxon>Hymenostomatida</taxon>
        <taxon>Tetrahymenina</taxon>
        <taxon>Tetrahymenidae</taxon>
        <taxon>Tetrahymena</taxon>
    </lineage>
</organism>
<dbReference type="GO" id="GO:0035735">
    <property type="term" value="P:intraciliary transport involved in cilium assembly"/>
    <property type="evidence" value="ECO:0007669"/>
    <property type="project" value="InterPro"/>
</dbReference>
<evidence type="ECO:0000256" key="1">
    <source>
        <dbReference type="SAM" id="Coils"/>
    </source>
</evidence>
<protein>
    <submittedName>
        <fullName evidence="2">Uncharacterized protein</fullName>
    </submittedName>
</protein>
<evidence type="ECO:0000313" key="2">
    <source>
        <dbReference type="EMBL" id="EAR89937.2"/>
    </source>
</evidence>
<keyword evidence="1" id="KW-0175">Coiled coil</keyword>
<dbReference type="GeneID" id="7834895"/>
<keyword evidence="3" id="KW-1185">Reference proteome</keyword>
<feature type="coiled-coil region" evidence="1">
    <location>
        <begin position="266"/>
        <end position="297"/>
    </location>
</feature>
<feature type="coiled-coil region" evidence="1">
    <location>
        <begin position="322"/>
        <end position="560"/>
    </location>
</feature>
<gene>
    <name evidence="2" type="ORF">TTHERM_00561280</name>
</gene>
<sequence>MSDDKIRLERKINKYMNYGASNKGGDNNSISQYTSEKIKNLHKFLENVESESNMSESDFENSIQYFNKKGKSKNGGEIAKYKNINEERFDDDIQFREREQTKLEEWESQLSKFNQQANDLKLTKLELDEANKTVEMLRELLQQEQKKCVEQENELRNHYENRLSTQKEELECVIERHLQFIDQLILDKKELNSQVEDLTEKYRIMEESRLAFEKEQKEKYIKDLKLQKEAWFAAEKQRKEKWMNEKTNEIKEVTIKGLEPEIERIINRNKIEIKKLEEKHQKQINELRQNVQEEYEQKFRAYKDKVMMETEDLISKERSFKTEKTKEQIQRIETNYQEDRERMKKNYESEIKELENKRREENDYFLKKIKEIQEDHIEEIKKLKNEMQNKMDECKYDSKQSLQQQREQIKIEQEKWMEKQIQKQNDELTKKTQEIRKKLEKERDFQIEVVINKITEENVNLEKQIASKYEQKISQLQQEHRSEIKELKRELSYYEDQNAQTSLSKNQIKENMDTLTKKLLDVQNSLEKSEKENKELKKEVKDLEAQLLSQKNLLKIHEENIRREMTLEIQKLHDQILVLNKTLTQMGAEHNVELEKIEEKHSKSLEDVESRVKVVVMKKDQQIIRLKEEIKYKEETINKLEQMLEQRNKIFGSIMNNNNK</sequence>
<dbReference type="PANTHER" id="PTHR31540">
    <property type="entry name" value="CENTROSOMAL PROTEIN OF 131 KDA"/>
    <property type="match status" value="1"/>
</dbReference>
<dbReference type="InterPro" id="IPR030465">
    <property type="entry name" value="CEP131"/>
</dbReference>
<dbReference type="EMBL" id="GG662808">
    <property type="protein sequence ID" value="EAR89937.2"/>
    <property type="molecule type" value="Genomic_DNA"/>
</dbReference>
<dbReference type="InParanoid" id="I7M764"/>
<reference evidence="3" key="1">
    <citation type="journal article" date="2006" name="PLoS Biol.">
        <title>Macronuclear genome sequence of the ciliate Tetrahymena thermophila, a model eukaryote.</title>
        <authorList>
            <person name="Eisen J.A."/>
            <person name="Coyne R.S."/>
            <person name="Wu M."/>
            <person name="Wu D."/>
            <person name="Thiagarajan M."/>
            <person name="Wortman J.R."/>
            <person name="Badger J.H."/>
            <person name="Ren Q."/>
            <person name="Amedeo P."/>
            <person name="Jones K.M."/>
            <person name="Tallon L.J."/>
            <person name="Delcher A.L."/>
            <person name="Salzberg S.L."/>
            <person name="Silva J.C."/>
            <person name="Haas B.J."/>
            <person name="Majoros W.H."/>
            <person name="Farzad M."/>
            <person name="Carlton J.M."/>
            <person name="Smith R.K. Jr."/>
            <person name="Garg J."/>
            <person name="Pearlman R.E."/>
            <person name="Karrer K.M."/>
            <person name="Sun L."/>
            <person name="Manning G."/>
            <person name="Elde N.C."/>
            <person name="Turkewitz A.P."/>
            <person name="Asai D.J."/>
            <person name="Wilkes D.E."/>
            <person name="Wang Y."/>
            <person name="Cai H."/>
            <person name="Collins K."/>
            <person name="Stewart B.A."/>
            <person name="Lee S.R."/>
            <person name="Wilamowska K."/>
            <person name="Weinberg Z."/>
            <person name="Ruzzo W.L."/>
            <person name="Wloga D."/>
            <person name="Gaertig J."/>
            <person name="Frankel J."/>
            <person name="Tsao C.-C."/>
            <person name="Gorovsky M.A."/>
            <person name="Keeling P.J."/>
            <person name="Waller R.F."/>
            <person name="Patron N.J."/>
            <person name="Cherry J.M."/>
            <person name="Stover N.A."/>
            <person name="Krieger C.J."/>
            <person name="del Toro C."/>
            <person name="Ryder H.F."/>
            <person name="Williamson S.C."/>
            <person name="Barbeau R.A."/>
            <person name="Hamilton E.P."/>
            <person name="Orias E."/>
        </authorList>
    </citation>
    <scope>NUCLEOTIDE SEQUENCE [LARGE SCALE GENOMIC DNA]</scope>
    <source>
        <strain evidence="3">SB210</strain>
    </source>
</reference>
<feature type="coiled-coil region" evidence="1">
    <location>
        <begin position="96"/>
        <end position="215"/>
    </location>
</feature>
<name>I7M764_TETTS</name>
<accession>I7M764</accession>
<proteinExistence type="predicted"/>
<dbReference type="STRING" id="312017.I7M764"/>
<dbReference type="PANTHER" id="PTHR31540:SF1">
    <property type="entry name" value="CENTROSOMAL PROTEIN OF 131 KDA"/>
    <property type="match status" value="1"/>
</dbReference>
<evidence type="ECO:0000313" key="3">
    <source>
        <dbReference type="Proteomes" id="UP000009168"/>
    </source>
</evidence>
<dbReference type="eggNOG" id="ENOG502QT0Q">
    <property type="taxonomic scope" value="Eukaryota"/>
</dbReference>
<dbReference type="RefSeq" id="XP_001010182.2">
    <property type="nucleotide sequence ID" value="XM_001010182.2"/>
</dbReference>
<dbReference type="AlphaFoldDB" id="I7M764"/>